<proteinExistence type="predicted"/>
<dbReference type="Proteomes" id="UP000320591">
    <property type="component" value="Chromosome"/>
</dbReference>
<dbReference type="STRING" id="568768.GCA_000406125_00400"/>
<organism evidence="1 2">
    <name type="scientific">Dickeya poaceiphila</name>
    <dbReference type="NCBI Taxonomy" id="568768"/>
    <lineage>
        <taxon>Bacteria</taxon>
        <taxon>Pseudomonadati</taxon>
        <taxon>Pseudomonadota</taxon>
        <taxon>Gammaproteobacteria</taxon>
        <taxon>Enterobacterales</taxon>
        <taxon>Pectobacteriaceae</taxon>
        <taxon>Dickeya</taxon>
    </lineage>
</organism>
<sequence>MNLVSLKTYVPKTRIPLDTLVESRGGKSSEAKIFRQLFGFNHASSLAEDESAQACFLQLLGQACASLIDGPKIDAVILVQGLPARSPRQHVDLDALRASCEAISDQALLFNLNQQNCATLFWGLKLADRLLSRGEVKRVALLAGDTLADFALSERYVPGCTLIGDAFACAILDAGWGECTISDIHCCHRPEFWPGLDGTQDDIRKFYRAHDELAGMALNLYTADLREQAWLLPHNINKLAWQTWARHPANAQQRVATDLINETGHCYTTDPLLLLESYAPAKTGCPAILLSVGLGGWVGSATVTRYRCEDINHVCEF</sequence>
<evidence type="ECO:0000313" key="2">
    <source>
        <dbReference type="Proteomes" id="UP000320591"/>
    </source>
</evidence>
<accession>A0A5B8IDG9</accession>
<keyword evidence="2" id="KW-1185">Reference proteome</keyword>
<dbReference type="KEGG" id="dic:Dpoa569_0003548"/>
<dbReference type="OrthoDB" id="5850233at2"/>
<dbReference type="AlphaFoldDB" id="A0A5B8IDG9"/>
<dbReference type="SUPFAM" id="SSF53901">
    <property type="entry name" value="Thiolase-like"/>
    <property type="match status" value="1"/>
</dbReference>
<reference evidence="1 2" key="1">
    <citation type="journal article" date="2019" name="Environ. Microbiol.">
        <title>The phytopathogenic nature of Dickeya aquatica 174/2 and the dynamic early evolution of Dickeya pathogenicity.</title>
        <authorList>
            <person name="Duprey A."/>
            <person name="Taib N."/>
            <person name="Leonard S."/>
            <person name="Garin T."/>
            <person name="Flandrois J.P."/>
            <person name="Nasser W."/>
            <person name="Brochier-Armanet C."/>
            <person name="Reverchon S."/>
        </authorList>
    </citation>
    <scope>NUCLEOTIDE SEQUENCE [LARGE SCALE GENOMIC DNA]</scope>
    <source>
        <strain evidence="1 2">NCPPB 569</strain>
    </source>
</reference>
<dbReference type="EMBL" id="CP042220">
    <property type="protein sequence ID" value="QDX31508.1"/>
    <property type="molecule type" value="Genomic_DNA"/>
</dbReference>
<name>A0A5B8IDG9_9GAMM</name>
<evidence type="ECO:0000313" key="1">
    <source>
        <dbReference type="EMBL" id="QDX31508.1"/>
    </source>
</evidence>
<dbReference type="InterPro" id="IPR016039">
    <property type="entry name" value="Thiolase-like"/>
</dbReference>
<dbReference type="GO" id="GO:0016746">
    <property type="term" value="F:acyltransferase activity"/>
    <property type="evidence" value="ECO:0007669"/>
    <property type="project" value="InterPro"/>
</dbReference>
<gene>
    <name evidence="1" type="ORF">Dpoa569_0003548</name>
</gene>
<protein>
    <submittedName>
        <fullName evidence="1">3-oxoacyl-ACP synthase</fullName>
    </submittedName>
</protein>
<dbReference type="Gene3D" id="3.40.47.10">
    <property type="match status" value="2"/>
</dbReference>